<keyword evidence="1" id="KW-0812">Transmembrane</keyword>
<organism evidence="3 4">
    <name type="scientific">Neobittarella massiliensis</name>
    <name type="common">ex Bilen et al. 2018</name>
    <dbReference type="NCBI Taxonomy" id="2041842"/>
    <lineage>
        <taxon>Bacteria</taxon>
        <taxon>Bacillati</taxon>
        <taxon>Bacillota</taxon>
        <taxon>Clostridia</taxon>
        <taxon>Eubacteriales</taxon>
        <taxon>Oscillospiraceae</taxon>
        <taxon>Neobittarella (ex Bilen et al. 2018)</taxon>
    </lineage>
</organism>
<evidence type="ECO:0000313" key="4">
    <source>
        <dbReference type="Proteomes" id="UP000597668"/>
    </source>
</evidence>
<dbReference type="Proteomes" id="UP000597668">
    <property type="component" value="Unassembled WGS sequence"/>
</dbReference>
<gene>
    <name evidence="3" type="ORF">H8K20_08240</name>
</gene>
<dbReference type="SUPFAM" id="SSF53474">
    <property type="entry name" value="alpha/beta-Hydrolases"/>
    <property type="match status" value="1"/>
</dbReference>
<evidence type="ECO:0000313" key="3">
    <source>
        <dbReference type="EMBL" id="MBC3516384.1"/>
    </source>
</evidence>
<keyword evidence="4" id="KW-1185">Reference proteome</keyword>
<feature type="transmembrane region" description="Helical" evidence="1">
    <location>
        <begin position="7"/>
        <end position="25"/>
    </location>
</feature>
<feature type="transmembrane region" description="Helical" evidence="1">
    <location>
        <begin position="132"/>
        <end position="152"/>
    </location>
</feature>
<dbReference type="InterPro" id="IPR000073">
    <property type="entry name" value="AB_hydrolase_1"/>
</dbReference>
<protein>
    <submittedName>
        <fullName evidence="3">Triacylglycerol lipase</fullName>
    </submittedName>
</protein>
<dbReference type="AlphaFoldDB" id="A0A8J6IMP2"/>
<proteinExistence type="predicted"/>
<feature type="domain" description="AB hydrolase-1" evidence="2">
    <location>
        <begin position="186"/>
        <end position="320"/>
    </location>
</feature>
<keyword evidence="1" id="KW-0472">Membrane</keyword>
<reference evidence="3" key="1">
    <citation type="submission" date="2020-08" db="EMBL/GenBank/DDBJ databases">
        <authorList>
            <person name="Liu C."/>
            <person name="Sun Q."/>
        </authorList>
    </citation>
    <scope>NUCLEOTIDE SEQUENCE</scope>
    <source>
        <strain evidence="3">NSJ-65</strain>
    </source>
</reference>
<dbReference type="RefSeq" id="WP_186488060.1">
    <property type="nucleotide sequence ID" value="NZ_JACOGI010000001.1"/>
</dbReference>
<dbReference type="EMBL" id="JACOGI010000001">
    <property type="protein sequence ID" value="MBC3516384.1"/>
    <property type="molecule type" value="Genomic_DNA"/>
</dbReference>
<evidence type="ECO:0000259" key="2">
    <source>
        <dbReference type="Pfam" id="PF00561"/>
    </source>
</evidence>
<dbReference type="Pfam" id="PF00561">
    <property type="entry name" value="Abhydrolase_1"/>
    <property type="match status" value="1"/>
</dbReference>
<keyword evidence="1" id="KW-1133">Transmembrane helix</keyword>
<feature type="transmembrane region" description="Helical" evidence="1">
    <location>
        <begin position="31"/>
        <end position="49"/>
    </location>
</feature>
<dbReference type="Gene3D" id="3.40.50.1820">
    <property type="entry name" value="alpha/beta hydrolase"/>
    <property type="match status" value="1"/>
</dbReference>
<feature type="transmembrane region" description="Helical" evidence="1">
    <location>
        <begin position="69"/>
        <end position="89"/>
    </location>
</feature>
<accession>A0A8J6IMP2</accession>
<feature type="transmembrane region" description="Helical" evidence="1">
    <location>
        <begin position="101"/>
        <end position="120"/>
    </location>
</feature>
<dbReference type="InterPro" id="IPR029058">
    <property type="entry name" value="AB_hydrolase_fold"/>
</dbReference>
<comment type="caution">
    <text evidence="3">The sequence shown here is derived from an EMBL/GenBank/DDBJ whole genome shotgun (WGS) entry which is preliminary data.</text>
</comment>
<sequence>MLAAKRALAAAGLLSLINTPLWVGLAGGPLWLHIAFTALLTALYLALHIRPRRLPEGGRLQVMMGGRELLVLSCPVLLVQPVLLVSACTRWKHLFSLGRRIGAIALSLLLVAALLTNGFLRLMFTCQRLRILWRVLLLLCWWVPVVGPLLLIKACSLAQAEYRFEAARAQLQVLRRDSQVCATRYPLLLVHGIFFRDWQLVNYWGRIPKALIQNGATIFYGQQQSAASVARSAAELARQIERVVAATGCEKVNIIAHSKGGLDARYAISCLGLAPRVASLTTINTPHRGCVFAQVLLKKLPGGLVRFIATRYNKLFAKLGDDDPDFMAGVQDLTARRCAQLAQQMPASDGILYQSAMSVMKRPGSAAPPLNLSYRLVKKYDRAENDGLVALPSAQYGKFLGCLRADGKRGISHGDMIDLMREDIPGFDVREFYIGLVRDLKARGL</sequence>
<name>A0A8J6IMP2_9FIRM</name>
<evidence type="ECO:0000256" key="1">
    <source>
        <dbReference type="SAM" id="Phobius"/>
    </source>
</evidence>